<protein>
    <recommendedName>
        <fullName evidence="3">Outer membrane OprD family porin</fullName>
    </recommendedName>
</protein>
<dbReference type="Proteomes" id="UP000559010">
    <property type="component" value="Unassembled WGS sequence"/>
</dbReference>
<comment type="caution">
    <text evidence="1">The sequence shown here is derived from an EMBL/GenBank/DDBJ whole genome shotgun (WGS) entry which is preliminary data.</text>
</comment>
<evidence type="ECO:0000313" key="2">
    <source>
        <dbReference type="Proteomes" id="UP000559010"/>
    </source>
</evidence>
<evidence type="ECO:0000313" key="1">
    <source>
        <dbReference type="EMBL" id="NMM48160.1"/>
    </source>
</evidence>
<dbReference type="Gene3D" id="2.40.160.10">
    <property type="entry name" value="Porin"/>
    <property type="match status" value="1"/>
</dbReference>
<dbReference type="SUPFAM" id="SSF56935">
    <property type="entry name" value="Porins"/>
    <property type="match status" value="1"/>
</dbReference>
<name>A0A848J0T2_9BACT</name>
<keyword evidence="2" id="KW-1185">Reference proteome</keyword>
<proteinExistence type="predicted"/>
<dbReference type="RefSeq" id="WP_169679551.1">
    <property type="nucleotide sequence ID" value="NZ_JABBNU010000004.1"/>
</dbReference>
<accession>A0A848J0T2</accession>
<reference evidence="1 2" key="1">
    <citation type="submission" date="2020-04" db="EMBL/GenBank/DDBJ databases">
        <title>Flammeovirgaceae bacterium KN852 isolated from deep sea.</title>
        <authorList>
            <person name="Zhang D.-C."/>
        </authorList>
    </citation>
    <scope>NUCLEOTIDE SEQUENCE [LARGE SCALE GENOMIC DNA]</scope>
    <source>
        <strain evidence="1 2">KN852</strain>
    </source>
</reference>
<gene>
    <name evidence="1" type="ORF">HH304_07090</name>
</gene>
<dbReference type="AlphaFoldDB" id="A0A848J0T2"/>
<organism evidence="1 2">
    <name type="scientific">Marinigracilibium pacificum</name>
    <dbReference type="NCBI Taxonomy" id="2729599"/>
    <lineage>
        <taxon>Bacteria</taxon>
        <taxon>Pseudomonadati</taxon>
        <taxon>Bacteroidota</taxon>
        <taxon>Cytophagia</taxon>
        <taxon>Cytophagales</taxon>
        <taxon>Flammeovirgaceae</taxon>
        <taxon>Marinigracilibium</taxon>
    </lineage>
</organism>
<dbReference type="InterPro" id="IPR023614">
    <property type="entry name" value="Porin_dom_sf"/>
</dbReference>
<sequence>MRSAFLIFLLLPFIIYGQHESDTINQKDEELKSLSDYFSKGKIKGHFRTYFMHTNNNGELSDYHALGTGLGVGYETASFKGVKAVISGFIIHNITSSNLNTPDPLTGIYNRYEIGLFDIEHRDNKHDLDRLEELYITYSNNHHEITFGKQFLETPILNAQDSRMRPNLFEGIVYEYYNPDKSINWEGGYIYRFSPRSTVEWYKTTETIGLYNKNSHEENEGLRPDSKGVIYGKIGIKHNSFRAELWDFYFENLINNSLFISEYDNKQFKLGLQLFHQKSVQSKSFEEFYHEHDHSASYISTMAGYKLTNGIIKIAYSRIGNKGQYLIPREYGKEKMYTTMPRERLEGIADANVYYIASEFKISHKINLRTSAGYFDIPSPSDATKNRYGLPSFYQGVIDFQYHFTGFLEGMETRLLLTRKFDASNNTELAYEINRVNMTNFNIILNYHFNQNKPYQYHGHK</sequence>
<evidence type="ECO:0008006" key="3">
    <source>
        <dbReference type="Google" id="ProtNLM"/>
    </source>
</evidence>
<dbReference type="EMBL" id="JABBNU010000004">
    <property type="protein sequence ID" value="NMM48160.1"/>
    <property type="molecule type" value="Genomic_DNA"/>
</dbReference>